<feature type="compositionally biased region" description="Low complexity" evidence="1">
    <location>
        <begin position="136"/>
        <end position="150"/>
    </location>
</feature>
<evidence type="ECO:0008006" key="4">
    <source>
        <dbReference type="Google" id="ProtNLM"/>
    </source>
</evidence>
<comment type="caution">
    <text evidence="2">The sequence shown here is derived from an EMBL/GenBank/DDBJ whole genome shotgun (WGS) entry which is preliminary data.</text>
</comment>
<evidence type="ECO:0000256" key="1">
    <source>
        <dbReference type="SAM" id="MobiDB-lite"/>
    </source>
</evidence>
<evidence type="ECO:0000313" key="3">
    <source>
        <dbReference type="Proteomes" id="UP000634476"/>
    </source>
</evidence>
<protein>
    <recommendedName>
        <fullName evidence="4">Antigen 84</fullName>
    </recommendedName>
</protein>
<dbReference type="AlphaFoldDB" id="A0A8J3WY82"/>
<feature type="region of interest" description="Disordered" evidence="1">
    <location>
        <begin position="87"/>
        <end position="236"/>
    </location>
</feature>
<accession>A0A8J3WY82</accession>
<dbReference type="Gene3D" id="6.10.250.660">
    <property type="match status" value="3"/>
</dbReference>
<evidence type="ECO:0000313" key="2">
    <source>
        <dbReference type="EMBL" id="GII05648.1"/>
    </source>
</evidence>
<dbReference type="Proteomes" id="UP000634476">
    <property type="component" value="Unassembled WGS sequence"/>
</dbReference>
<dbReference type="EMBL" id="BOOK01000073">
    <property type="protein sequence ID" value="GII05648.1"/>
    <property type="molecule type" value="Genomic_DNA"/>
</dbReference>
<dbReference type="InterPro" id="IPR019933">
    <property type="entry name" value="DivIVA_domain"/>
</dbReference>
<keyword evidence="3" id="KW-1185">Reference proteome</keyword>
<name>A0A8J3WY82_9ACTN</name>
<sequence>MNRFPRVLGVRSGYDPDQVDALIRRIEGTLGRGTLVGEPITADEIRDARFRTKLGGYNETAVDFALEAFIVAVETRFAELHAAQARTVATRTSPPGSGNGVARSVASGTPSPGWPDPDLAAPERPGPGPVAPERPGPVAARPPAAVGAEPARGDGPADEGRAAVAHGGEEHAAGAEGPAEEEPYREPFQESHQEPLQEQPHQQSHQEPHREQPHREQPYQEQSYEERPLDPWPKPPMPVGITLAERERQALRVEQVAFRPGRLGMGYNEGEVDVFLDRLVATLRGTTEQPLTPGDVREARFATVMFKPGYSVGQVDAFLAEMAGVLEEHLGR</sequence>
<reference evidence="2" key="1">
    <citation type="submission" date="2021-01" db="EMBL/GenBank/DDBJ databases">
        <title>Whole genome shotgun sequence of Planobispora takensis NBRC 109077.</title>
        <authorList>
            <person name="Komaki H."/>
            <person name="Tamura T."/>
        </authorList>
    </citation>
    <scope>NUCLEOTIDE SEQUENCE</scope>
    <source>
        <strain evidence="2">NBRC 109077</strain>
    </source>
</reference>
<dbReference type="NCBIfam" id="TIGR03544">
    <property type="entry name" value="DivI1A_domain"/>
    <property type="match status" value="3"/>
</dbReference>
<feature type="compositionally biased region" description="Basic and acidic residues" evidence="1">
    <location>
        <begin position="204"/>
        <end position="229"/>
    </location>
</feature>
<feature type="compositionally biased region" description="Polar residues" evidence="1">
    <location>
        <begin position="87"/>
        <end position="96"/>
    </location>
</feature>
<gene>
    <name evidence="2" type="ORF">Pta02_76560</name>
</gene>
<organism evidence="2 3">
    <name type="scientific">Planobispora takensis</name>
    <dbReference type="NCBI Taxonomy" id="1367882"/>
    <lineage>
        <taxon>Bacteria</taxon>
        <taxon>Bacillati</taxon>
        <taxon>Actinomycetota</taxon>
        <taxon>Actinomycetes</taxon>
        <taxon>Streptosporangiales</taxon>
        <taxon>Streptosporangiaceae</taxon>
        <taxon>Planobispora</taxon>
    </lineage>
</organism>
<feature type="compositionally biased region" description="Pro residues" evidence="1">
    <location>
        <begin position="124"/>
        <end position="135"/>
    </location>
</feature>
<proteinExistence type="predicted"/>
<feature type="compositionally biased region" description="Basic and acidic residues" evidence="1">
    <location>
        <begin position="182"/>
        <end position="195"/>
    </location>
</feature>